<feature type="non-terminal residue" evidence="1">
    <location>
        <position position="1"/>
    </location>
</feature>
<evidence type="ECO:0000313" key="2">
    <source>
        <dbReference type="Proteomes" id="UP000663882"/>
    </source>
</evidence>
<protein>
    <submittedName>
        <fullName evidence="1">Uncharacterized protein</fullName>
    </submittedName>
</protein>
<sequence>MLVRQDQNHTQSSTPLEIEQSIPASISSTKLHIIKVSRLRRHRSLSSQMYPTTLLNDHHRYQSEKFSITQNSARQLMNSTFLTNTSKDFSQHHVLSDSSRKRWKSEGSNRSLTAATININEQRKYNDGKIIKGKRYRSRLSKVGHHEDISTAIK</sequence>
<dbReference type="EMBL" id="CAJNOO010007398">
    <property type="protein sequence ID" value="CAF1467224.1"/>
    <property type="molecule type" value="Genomic_DNA"/>
</dbReference>
<evidence type="ECO:0000313" key="1">
    <source>
        <dbReference type="EMBL" id="CAF1467224.1"/>
    </source>
</evidence>
<accession>A0A815QVX9</accession>
<dbReference type="Proteomes" id="UP000663882">
    <property type="component" value="Unassembled WGS sequence"/>
</dbReference>
<proteinExistence type="predicted"/>
<comment type="caution">
    <text evidence="1">The sequence shown here is derived from an EMBL/GenBank/DDBJ whole genome shotgun (WGS) entry which is preliminary data.</text>
</comment>
<gene>
    <name evidence="1" type="ORF">RFH988_LOCUS37399</name>
</gene>
<dbReference type="AlphaFoldDB" id="A0A815QVX9"/>
<name>A0A815QVX9_9BILA</name>
<organism evidence="1 2">
    <name type="scientific">Rotaria sordida</name>
    <dbReference type="NCBI Taxonomy" id="392033"/>
    <lineage>
        <taxon>Eukaryota</taxon>
        <taxon>Metazoa</taxon>
        <taxon>Spiralia</taxon>
        <taxon>Gnathifera</taxon>
        <taxon>Rotifera</taxon>
        <taxon>Eurotatoria</taxon>
        <taxon>Bdelloidea</taxon>
        <taxon>Philodinida</taxon>
        <taxon>Philodinidae</taxon>
        <taxon>Rotaria</taxon>
    </lineage>
</organism>
<reference evidence="1" key="1">
    <citation type="submission" date="2021-02" db="EMBL/GenBank/DDBJ databases">
        <authorList>
            <person name="Nowell W R."/>
        </authorList>
    </citation>
    <scope>NUCLEOTIDE SEQUENCE</scope>
</reference>